<keyword evidence="7" id="KW-1185">Reference proteome</keyword>
<dbReference type="SUPFAM" id="SSF50891">
    <property type="entry name" value="Cyclophilin-like"/>
    <property type="match status" value="1"/>
</dbReference>
<keyword evidence="2 4" id="KW-0697">Rotamase</keyword>
<dbReference type="PROSITE" id="PS50072">
    <property type="entry name" value="CSA_PPIASE_2"/>
    <property type="match status" value="1"/>
</dbReference>
<dbReference type="Gene3D" id="2.40.100.10">
    <property type="entry name" value="Cyclophilin-like"/>
    <property type="match status" value="1"/>
</dbReference>
<dbReference type="EMBL" id="AP025523">
    <property type="protein sequence ID" value="BDE07330.1"/>
    <property type="molecule type" value="Genomic_DNA"/>
</dbReference>
<name>A0AAN1XYM6_UNVUL</name>
<dbReference type="AlphaFoldDB" id="A0AAN1XYM6"/>
<dbReference type="EC" id="5.2.1.8" evidence="4"/>
<dbReference type="InterPro" id="IPR002130">
    <property type="entry name" value="Cyclophilin-type_PPIase_dom"/>
</dbReference>
<organism evidence="6 7">
    <name type="scientific">Vulcanimicrobium alpinum</name>
    <dbReference type="NCBI Taxonomy" id="3016050"/>
    <lineage>
        <taxon>Bacteria</taxon>
        <taxon>Bacillati</taxon>
        <taxon>Vulcanimicrobiota</taxon>
        <taxon>Vulcanimicrobiia</taxon>
        <taxon>Vulcanimicrobiales</taxon>
        <taxon>Vulcanimicrobiaceae</taxon>
        <taxon>Vulcanimicrobium</taxon>
    </lineage>
</organism>
<evidence type="ECO:0000256" key="4">
    <source>
        <dbReference type="RuleBase" id="RU363019"/>
    </source>
</evidence>
<feature type="domain" description="PPIase cyclophilin-type" evidence="5">
    <location>
        <begin position="28"/>
        <end position="150"/>
    </location>
</feature>
<comment type="catalytic activity">
    <reaction evidence="4">
        <text>[protein]-peptidylproline (omega=180) = [protein]-peptidylproline (omega=0)</text>
        <dbReference type="Rhea" id="RHEA:16237"/>
        <dbReference type="Rhea" id="RHEA-COMP:10747"/>
        <dbReference type="Rhea" id="RHEA-COMP:10748"/>
        <dbReference type="ChEBI" id="CHEBI:83833"/>
        <dbReference type="ChEBI" id="CHEBI:83834"/>
        <dbReference type="EC" id="5.2.1.8"/>
    </reaction>
</comment>
<dbReference type="InterPro" id="IPR029000">
    <property type="entry name" value="Cyclophilin-like_dom_sf"/>
</dbReference>
<dbReference type="KEGG" id="vab:WPS_26060"/>
<dbReference type="PRINTS" id="PR00153">
    <property type="entry name" value="CSAPPISMRASE"/>
</dbReference>
<dbReference type="GO" id="GO:0003755">
    <property type="term" value="F:peptidyl-prolyl cis-trans isomerase activity"/>
    <property type="evidence" value="ECO:0007669"/>
    <property type="project" value="UniProtKB-UniRule"/>
</dbReference>
<sequence>MATYTKPTGDELQTLAEEAKTARARITTPKGEIVVRFYPDVAPQHSAAFIKLARARFYDGLTFHRYEPGFVIQGGDPAGNGTGGPGYNLDAEFNERPHVKGTVAMARSSNPNSAGSQFYIVLEDAPFLNRQYTVFGHVVEGQTVVDAIRAGDPMVQVAIEPGPAEG</sequence>
<dbReference type="CDD" id="cd00317">
    <property type="entry name" value="cyclophilin"/>
    <property type="match status" value="1"/>
</dbReference>
<accession>A0AAN1XYM6</accession>
<dbReference type="InterPro" id="IPR044666">
    <property type="entry name" value="Cyclophilin_A-like"/>
</dbReference>
<evidence type="ECO:0000313" key="7">
    <source>
        <dbReference type="Proteomes" id="UP001317532"/>
    </source>
</evidence>
<reference evidence="6 7" key="1">
    <citation type="journal article" date="2022" name="ISME Commun">
        <title>Vulcanimicrobium alpinus gen. nov. sp. nov., the first cultivated representative of the candidate phylum 'Eremiobacterota', is a metabolically versatile aerobic anoxygenic phototroph.</title>
        <authorList>
            <person name="Yabe S."/>
            <person name="Muto K."/>
            <person name="Abe K."/>
            <person name="Yokota A."/>
            <person name="Staudigel H."/>
            <person name="Tebo B.M."/>
        </authorList>
    </citation>
    <scope>NUCLEOTIDE SEQUENCE [LARGE SCALE GENOMIC DNA]</scope>
    <source>
        <strain evidence="6 7">WC8-2</strain>
    </source>
</reference>
<protein>
    <recommendedName>
        <fullName evidence="4">Peptidyl-prolyl cis-trans isomerase</fullName>
        <shortName evidence="4">PPIase</shortName>
        <ecNumber evidence="4">5.2.1.8</ecNumber>
    </recommendedName>
</protein>
<comment type="similarity">
    <text evidence="4">Belongs to the cyclophilin-type PPIase family.</text>
</comment>
<evidence type="ECO:0000256" key="1">
    <source>
        <dbReference type="ARBA" id="ARBA00002388"/>
    </source>
</evidence>
<evidence type="ECO:0000313" key="6">
    <source>
        <dbReference type="EMBL" id="BDE07330.1"/>
    </source>
</evidence>
<comment type="function">
    <text evidence="1 4">PPIases accelerate the folding of proteins. It catalyzes the cis-trans isomerization of proline imidic peptide bonds in oligopeptides.</text>
</comment>
<proteinExistence type="inferred from homology"/>
<evidence type="ECO:0000259" key="5">
    <source>
        <dbReference type="PROSITE" id="PS50072"/>
    </source>
</evidence>
<gene>
    <name evidence="6" type="ORF">WPS_26060</name>
</gene>
<dbReference type="Pfam" id="PF00160">
    <property type="entry name" value="Pro_isomerase"/>
    <property type="match status" value="1"/>
</dbReference>
<evidence type="ECO:0000256" key="2">
    <source>
        <dbReference type="ARBA" id="ARBA00023110"/>
    </source>
</evidence>
<dbReference type="RefSeq" id="WP_317994930.1">
    <property type="nucleotide sequence ID" value="NZ_AP025523.1"/>
</dbReference>
<evidence type="ECO:0000256" key="3">
    <source>
        <dbReference type="ARBA" id="ARBA00023235"/>
    </source>
</evidence>
<keyword evidence="3 4" id="KW-0413">Isomerase</keyword>
<dbReference type="PANTHER" id="PTHR45625:SF4">
    <property type="entry name" value="PEPTIDYLPROLYL ISOMERASE DOMAIN AND WD REPEAT-CONTAINING PROTEIN 1"/>
    <property type="match status" value="1"/>
</dbReference>
<dbReference type="Proteomes" id="UP001317532">
    <property type="component" value="Chromosome"/>
</dbReference>
<dbReference type="PANTHER" id="PTHR45625">
    <property type="entry name" value="PEPTIDYL-PROLYL CIS-TRANS ISOMERASE-RELATED"/>
    <property type="match status" value="1"/>
</dbReference>